<dbReference type="Proteomes" id="UP001054837">
    <property type="component" value="Unassembled WGS sequence"/>
</dbReference>
<dbReference type="InterPro" id="IPR053054">
    <property type="entry name" value="DNA_repair-scaffolding"/>
</dbReference>
<comment type="caution">
    <text evidence="3">The sequence shown here is derived from an EMBL/GenBank/DDBJ whole genome shotgun (WGS) entry which is preliminary data.</text>
</comment>
<dbReference type="PANTHER" id="PTHR34347">
    <property type="entry name" value="DNA REPAIR-SCAFFOLDING PROTEIN SPIDR"/>
    <property type="match status" value="1"/>
</dbReference>
<dbReference type="Pfam" id="PF14951">
    <property type="entry name" value="DUF4503"/>
    <property type="match status" value="1"/>
</dbReference>
<dbReference type="Pfam" id="PF14950">
    <property type="entry name" value="DUF4502"/>
    <property type="match status" value="1"/>
</dbReference>
<gene>
    <name evidence="3" type="primary">AVEN_161591_1</name>
    <name evidence="3" type="ORF">CDAR_529601</name>
</gene>
<organism evidence="3 4">
    <name type="scientific">Caerostris darwini</name>
    <dbReference type="NCBI Taxonomy" id="1538125"/>
    <lineage>
        <taxon>Eukaryota</taxon>
        <taxon>Metazoa</taxon>
        <taxon>Ecdysozoa</taxon>
        <taxon>Arthropoda</taxon>
        <taxon>Chelicerata</taxon>
        <taxon>Arachnida</taxon>
        <taxon>Araneae</taxon>
        <taxon>Araneomorphae</taxon>
        <taxon>Entelegynae</taxon>
        <taxon>Araneoidea</taxon>
        <taxon>Araneidae</taxon>
        <taxon>Caerostris</taxon>
    </lineage>
</organism>
<dbReference type="InterPro" id="IPR028026">
    <property type="entry name" value="DUF4502"/>
</dbReference>
<keyword evidence="4" id="KW-1185">Reference proteome</keyword>
<feature type="domain" description="DUF4503" evidence="2">
    <location>
        <begin position="781"/>
        <end position="864"/>
    </location>
</feature>
<dbReference type="GO" id="GO:0070202">
    <property type="term" value="P:regulation of establishment of protein localization to chromosome"/>
    <property type="evidence" value="ECO:0007669"/>
    <property type="project" value="TreeGrafter"/>
</dbReference>
<dbReference type="AlphaFoldDB" id="A0AAV4SPC8"/>
<sequence>MNNTVNEGLPCNLPFLNFRTKQNVSKARLGKEFAKEKWNVFSSGFLKHNSQESLCSLVQETSSKELNEQKSNADLKTLRKQTLSEECKAKKRKPVIEPHEIEFFTQKAKSLCNFAHEKNKLQSKLPKLKKCTNSVFLEVQNTESSFQQDKLIPSKPAAKISFEFSKSFSSEHEPKINEGQENVPKRSKLSDYSFILPSESFLPSVTIRKVKKSNIFSSLPSTGEKNVSFKNNDCVPSTADCKLPLASCESKISNGVQCNKDLKFCLTGRKVVAHELNHNEKSSANSSINIESSKSKGSSWLQSLQLDPALEREALEKEDSIVKRKIRNILPGGFAEQMLKFQRREKSEKVIWDHNMDISKKKAVGNSLLLKLVSVSRANDIFLAKCVSLPLENHAEDFPFENSGVTNDSSVVQDCTVVVLLKKIVFRKLQLKIQSIFQVYPPWQSIHLSSISCPVILCANFIDFNPLICNPSKKIAYQDKQISIPTPVPTSLLFEKKLLIQQNNEDLFFRWEEPVSLSGRIQRIWEIKISYTALSSFTNIPNYYRYSILVQGLNNIFYELIFYSLYYFPNVWKDFISHCQGKCYQFHNLRVSQKLCLKRYPQLYRILDSLKKQQDNSNEANLMQDFCYQLMLDCTSSVPEVICDKGFPSHCPALVEPLSKLFKKSNNERFTCIGKVLFEYQRIFCISDESLRKSSKYVQLEFLFPQEANSLVGSVVLIEEALFCEGLLLIDNYSKLIRLSEDLERTRELKLLQESRLKQIELINLQNFIPPITTKSLASEFAILRGVIISIDENNALSWLQCNSCLGENLVQDANLVIYCEDCSCIVPRPILNVRMTACCQCTPSIRVHIQLLSNTIKRILQISDDIYQPHCNVTACFG</sequence>
<evidence type="ECO:0000259" key="2">
    <source>
        <dbReference type="Pfam" id="PF14951"/>
    </source>
</evidence>
<dbReference type="EMBL" id="BPLQ01008195">
    <property type="protein sequence ID" value="GIY35620.1"/>
    <property type="molecule type" value="Genomic_DNA"/>
</dbReference>
<accession>A0AAV4SPC8</accession>
<reference evidence="3 4" key="1">
    <citation type="submission" date="2021-06" db="EMBL/GenBank/DDBJ databases">
        <title>Caerostris darwini draft genome.</title>
        <authorList>
            <person name="Kono N."/>
            <person name="Arakawa K."/>
        </authorList>
    </citation>
    <scope>NUCLEOTIDE SEQUENCE [LARGE SCALE GENOMIC DNA]</scope>
</reference>
<dbReference type="PANTHER" id="PTHR34347:SF1">
    <property type="entry name" value="DNA REPAIR-SCAFFOLDING PROTEIN"/>
    <property type="match status" value="1"/>
</dbReference>
<dbReference type="GO" id="GO:0005654">
    <property type="term" value="C:nucleoplasm"/>
    <property type="evidence" value="ECO:0007669"/>
    <property type="project" value="TreeGrafter"/>
</dbReference>
<dbReference type="GO" id="GO:0000228">
    <property type="term" value="C:nuclear chromosome"/>
    <property type="evidence" value="ECO:0007669"/>
    <property type="project" value="TreeGrafter"/>
</dbReference>
<dbReference type="GO" id="GO:0000724">
    <property type="term" value="P:double-strand break repair via homologous recombination"/>
    <property type="evidence" value="ECO:0007669"/>
    <property type="project" value="TreeGrafter"/>
</dbReference>
<name>A0AAV4SPC8_9ARAC</name>
<feature type="domain" description="DUF4502" evidence="1">
    <location>
        <begin position="311"/>
        <end position="445"/>
    </location>
</feature>
<dbReference type="InterPro" id="IPR028032">
    <property type="entry name" value="DUF4503"/>
</dbReference>
<evidence type="ECO:0000313" key="3">
    <source>
        <dbReference type="EMBL" id="GIY35620.1"/>
    </source>
</evidence>
<protein>
    <submittedName>
        <fullName evidence="3">DUF4503 domain-containing protein</fullName>
    </submittedName>
</protein>
<evidence type="ECO:0000313" key="4">
    <source>
        <dbReference type="Proteomes" id="UP001054837"/>
    </source>
</evidence>
<evidence type="ECO:0000259" key="1">
    <source>
        <dbReference type="Pfam" id="PF14950"/>
    </source>
</evidence>
<proteinExistence type="predicted"/>